<dbReference type="Gene3D" id="3.60.40.10">
    <property type="entry name" value="PPM-type phosphatase domain"/>
    <property type="match status" value="1"/>
</dbReference>
<evidence type="ECO:0000256" key="4">
    <source>
        <dbReference type="ARBA" id="ARBA00022723"/>
    </source>
</evidence>
<keyword evidence="8" id="KW-0067">ATP-binding</keyword>
<evidence type="ECO:0000256" key="9">
    <source>
        <dbReference type="ARBA" id="ARBA00022842"/>
    </source>
</evidence>
<dbReference type="InterPro" id="IPR029016">
    <property type="entry name" value="GAF-like_dom_sf"/>
</dbReference>
<evidence type="ECO:0000256" key="14">
    <source>
        <dbReference type="ARBA" id="ARBA00075117"/>
    </source>
</evidence>
<evidence type="ECO:0000256" key="11">
    <source>
        <dbReference type="ARBA" id="ARBA00023211"/>
    </source>
</evidence>
<evidence type="ECO:0000256" key="13">
    <source>
        <dbReference type="ARBA" id="ARBA00056274"/>
    </source>
</evidence>
<dbReference type="InterPro" id="IPR052016">
    <property type="entry name" value="Bact_Sigma-Reg"/>
</dbReference>
<feature type="domain" description="GAF" evidence="16">
    <location>
        <begin position="38"/>
        <end position="202"/>
    </location>
</feature>
<keyword evidence="4" id="KW-0479">Metal-binding</keyword>
<sequence length="441" mass="47725">MKEEIALAGEPDMHDVDEVLQQALARLTLLSEVTAALSSTLSTEEAVRRLCRILVPQLADWCVVDLLDEHDRPHRAAVAHRDSARLPADRFEGPLPPVQENTTDPLAQVLRGAGPLLLASFPAVQQACDPLHAVQAELFERLDPDSVIIAPLRARRQVLGALTVARVRPERPLTADDQSLVEDLAHRVALAVDNGRLYQTVQHIAERLQRSLLPDRLPEVGRLRLAARYSPAHEAAEVGGDWYDAFVTPGGELALIIGDVAGHDLPAAVVMSQLRNMLRALACDRQEPPGEILRRLDAANETLYGMHTATCIYGLVTGGGDGPWEFRHSSAGHPPPLLVTGDGETCYLEDGAGLLLGVDPGVSRRNAFDALPPESTLLLYTDGLVERPEEHLNHGMTRLRQHAAALSREPVETFCDGVLSALGASDDDIALIALRIPPAAP</sequence>
<dbReference type="EMBL" id="JACHJJ010000021">
    <property type="protein sequence ID" value="MBB5966052.1"/>
    <property type="molecule type" value="Genomic_DNA"/>
</dbReference>
<comment type="catalytic activity">
    <reaction evidence="12">
        <text>O-phospho-L-seryl-[protein] + H2O = L-seryl-[protein] + phosphate</text>
        <dbReference type="Rhea" id="RHEA:20629"/>
        <dbReference type="Rhea" id="RHEA-COMP:9863"/>
        <dbReference type="Rhea" id="RHEA-COMP:11604"/>
        <dbReference type="ChEBI" id="CHEBI:15377"/>
        <dbReference type="ChEBI" id="CHEBI:29999"/>
        <dbReference type="ChEBI" id="CHEBI:43474"/>
        <dbReference type="ChEBI" id="CHEBI:83421"/>
        <dbReference type="EC" id="3.1.3.16"/>
    </reaction>
</comment>
<reference evidence="18 19" key="1">
    <citation type="submission" date="2020-08" db="EMBL/GenBank/DDBJ databases">
        <title>Genomic Encyclopedia of Type Strains, Phase III (KMG-III): the genomes of soil and plant-associated and newly described type strains.</title>
        <authorList>
            <person name="Whitman W."/>
        </authorList>
    </citation>
    <scope>NUCLEOTIDE SEQUENCE [LARGE SCALE GENOMIC DNA]</scope>
    <source>
        <strain evidence="18 19">CECT 3303</strain>
    </source>
</reference>
<dbReference type="FunFam" id="3.30.450.40:FF:000035">
    <property type="entry name" value="PAS sensor protein"/>
    <property type="match status" value="1"/>
</dbReference>
<dbReference type="GO" id="GO:0016301">
    <property type="term" value="F:kinase activity"/>
    <property type="evidence" value="ECO:0007669"/>
    <property type="project" value="UniProtKB-KW"/>
</dbReference>
<dbReference type="Proteomes" id="UP000562352">
    <property type="component" value="Unassembled WGS sequence"/>
</dbReference>
<dbReference type="GO" id="GO:0004722">
    <property type="term" value="F:protein serine/threonine phosphatase activity"/>
    <property type="evidence" value="ECO:0007669"/>
    <property type="project" value="UniProtKB-EC"/>
</dbReference>
<dbReference type="PANTHER" id="PTHR43156:SF2">
    <property type="entry name" value="STAGE II SPORULATION PROTEIN E"/>
    <property type="match status" value="1"/>
</dbReference>
<evidence type="ECO:0000256" key="1">
    <source>
        <dbReference type="ARBA" id="ARBA00013081"/>
    </source>
</evidence>
<dbReference type="SUPFAM" id="SSF55781">
    <property type="entry name" value="GAF domain-like"/>
    <property type="match status" value="1"/>
</dbReference>
<evidence type="ECO:0000256" key="12">
    <source>
        <dbReference type="ARBA" id="ARBA00047761"/>
    </source>
</evidence>
<dbReference type="EC" id="3.1.3.16" evidence="1"/>
<evidence type="ECO:0000256" key="8">
    <source>
        <dbReference type="ARBA" id="ARBA00022840"/>
    </source>
</evidence>
<keyword evidence="19" id="KW-1185">Reference proteome</keyword>
<evidence type="ECO:0000256" key="15">
    <source>
        <dbReference type="ARBA" id="ARBA00081350"/>
    </source>
</evidence>
<keyword evidence="11" id="KW-0464">Manganese</keyword>
<evidence type="ECO:0000256" key="5">
    <source>
        <dbReference type="ARBA" id="ARBA00022741"/>
    </source>
</evidence>
<proteinExistence type="predicted"/>
<protein>
    <recommendedName>
        <fullName evidence="1">protein-serine/threonine phosphatase</fullName>
        <ecNumber evidence="1">3.1.3.16</ecNumber>
    </recommendedName>
    <alternativeName>
        <fullName evidence="15">Protein-serine/threonine phosphatase</fullName>
    </alternativeName>
    <alternativeName>
        <fullName evidence="14">Serine/threonine-protein kinase</fullName>
    </alternativeName>
</protein>
<name>A0A841D5Y0_PLAVE</name>
<comment type="caution">
    <text evidence="18">The sequence shown here is derived from an EMBL/GenBank/DDBJ whole genome shotgun (WGS) entry which is preliminary data.</text>
</comment>
<evidence type="ECO:0000256" key="10">
    <source>
        <dbReference type="ARBA" id="ARBA00022912"/>
    </source>
</evidence>
<evidence type="ECO:0000259" key="17">
    <source>
        <dbReference type="SMART" id="SM00331"/>
    </source>
</evidence>
<dbReference type="PANTHER" id="PTHR43156">
    <property type="entry name" value="STAGE II SPORULATION PROTEIN E-RELATED"/>
    <property type="match status" value="1"/>
</dbReference>
<keyword evidence="6" id="KW-0418">Kinase</keyword>
<dbReference type="GO" id="GO:0005524">
    <property type="term" value="F:ATP binding"/>
    <property type="evidence" value="ECO:0007669"/>
    <property type="project" value="UniProtKB-KW"/>
</dbReference>
<evidence type="ECO:0000313" key="19">
    <source>
        <dbReference type="Proteomes" id="UP000562352"/>
    </source>
</evidence>
<evidence type="ECO:0000256" key="2">
    <source>
        <dbReference type="ARBA" id="ARBA00022553"/>
    </source>
</evidence>
<dbReference type="AlphaFoldDB" id="A0A841D5Y0"/>
<dbReference type="Gene3D" id="3.30.450.40">
    <property type="match status" value="1"/>
</dbReference>
<gene>
    <name evidence="18" type="ORF">FHS22_005343</name>
</gene>
<dbReference type="SUPFAM" id="SSF81606">
    <property type="entry name" value="PP2C-like"/>
    <property type="match status" value="1"/>
</dbReference>
<organism evidence="18 19">
    <name type="scientific">Planomonospora venezuelensis</name>
    <dbReference type="NCBI Taxonomy" id="1999"/>
    <lineage>
        <taxon>Bacteria</taxon>
        <taxon>Bacillati</taxon>
        <taxon>Actinomycetota</taxon>
        <taxon>Actinomycetes</taxon>
        <taxon>Streptosporangiales</taxon>
        <taxon>Streptosporangiaceae</taxon>
        <taxon>Planomonospora</taxon>
    </lineage>
</organism>
<keyword evidence="9" id="KW-0460">Magnesium</keyword>
<keyword evidence="5" id="KW-0547">Nucleotide-binding</keyword>
<dbReference type="Pfam" id="PF13185">
    <property type="entry name" value="GAF_2"/>
    <property type="match status" value="1"/>
</dbReference>
<feature type="domain" description="PPM-type phosphatase" evidence="17">
    <location>
        <begin position="223"/>
        <end position="436"/>
    </location>
</feature>
<evidence type="ECO:0000259" key="16">
    <source>
        <dbReference type="SMART" id="SM00065"/>
    </source>
</evidence>
<comment type="function">
    <text evidence="13">Primarily acts as an independent SigF regulator that is sensitive to the osmosensory signal, mediating the cross talk of PknD with the SigF regulon. Possesses both phosphatase and kinase activities. The kinase domain functions as a classic anti-sigma factor-like kinase to phosphorylate the anti-anti-sigma factor domain at the canonical regulatory site, and the phosphatase domain antagonizes this activity.</text>
</comment>
<evidence type="ECO:0000256" key="6">
    <source>
        <dbReference type="ARBA" id="ARBA00022777"/>
    </source>
</evidence>
<dbReference type="Pfam" id="PF07228">
    <property type="entry name" value="SpoIIE"/>
    <property type="match status" value="1"/>
</dbReference>
<keyword evidence="2" id="KW-0597">Phosphoprotein</keyword>
<accession>A0A841D5Y0</accession>
<dbReference type="InterPro" id="IPR001932">
    <property type="entry name" value="PPM-type_phosphatase-like_dom"/>
</dbReference>
<dbReference type="SMART" id="SM00331">
    <property type="entry name" value="PP2C_SIG"/>
    <property type="match status" value="1"/>
</dbReference>
<keyword evidence="3" id="KW-0808">Transferase</keyword>
<dbReference type="InterPro" id="IPR003018">
    <property type="entry name" value="GAF"/>
</dbReference>
<dbReference type="RefSeq" id="WP_184945878.1">
    <property type="nucleotide sequence ID" value="NZ_BAAAWZ010000004.1"/>
</dbReference>
<dbReference type="GO" id="GO:0046872">
    <property type="term" value="F:metal ion binding"/>
    <property type="evidence" value="ECO:0007669"/>
    <property type="project" value="UniProtKB-KW"/>
</dbReference>
<evidence type="ECO:0000256" key="3">
    <source>
        <dbReference type="ARBA" id="ARBA00022679"/>
    </source>
</evidence>
<evidence type="ECO:0000256" key="7">
    <source>
        <dbReference type="ARBA" id="ARBA00022801"/>
    </source>
</evidence>
<dbReference type="InterPro" id="IPR036457">
    <property type="entry name" value="PPM-type-like_dom_sf"/>
</dbReference>
<keyword evidence="10" id="KW-0904">Protein phosphatase</keyword>
<evidence type="ECO:0000313" key="18">
    <source>
        <dbReference type="EMBL" id="MBB5966052.1"/>
    </source>
</evidence>
<dbReference type="FunFam" id="3.60.40.10:FF:000005">
    <property type="entry name" value="Serine/threonine protein phosphatase"/>
    <property type="match status" value="1"/>
</dbReference>
<keyword evidence="7" id="KW-0378">Hydrolase</keyword>
<dbReference type="SMART" id="SM00065">
    <property type="entry name" value="GAF"/>
    <property type="match status" value="1"/>
</dbReference>